<evidence type="ECO:0000313" key="5">
    <source>
        <dbReference type="Proteomes" id="UP001356428"/>
    </source>
</evidence>
<dbReference type="Proteomes" id="UP001356428">
    <property type="component" value="Chromosome"/>
</dbReference>
<evidence type="ECO:0000259" key="3">
    <source>
        <dbReference type="PROSITE" id="PS50977"/>
    </source>
</evidence>
<dbReference type="InterPro" id="IPR009057">
    <property type="entry name" value="Homeodomain-like_sf"/>
</dbReference>
<feature type="domain" description="HTH tetR-type" evidence="3">
    <location>
        <begin position="6"/>
        <end position="66"/>
    </location>
</feature>
<dbReference type="RefSeq" id="WP_326703824.1">
    <property type="nucleotide sequence ID" value="NZ_CP108861.1"/>
</dbReference>
<dbReference type="SUPFAM" id="SSF46689">
    <property type="entry name" value="Homeodomain-like"/>
    <property type="match status" value="1"/>
</dbReference>
<dbReference type="InterPro" id="IPR036271">
    <property type="entry name" value="Tet_transcr_reg_TetR-rel_C_sf"/>
</dbReference>
<sequence>MAGRMVEKRESIMRGARTVFGRDGYTRTSVDAIAKEAGVSTRTIYNHFENGKAELFRIIVEEGAVQIHDAQLDVIDRWLRKVTDLEEDLVDFGRAWVEPLGIFPDHFALVRQLRAEVGHLPPELLKAWEEAGPLRVERALAERFQGLADDGMLRTDDPRQTAVHFLQLISGEIIDRSYYGALPLPPEEVSDLVRSGVRAFLRGYLPR</sequence>
<dbReference type="SUPFAM" id="SSF48498">
    <property type="entry name" value="Tetracyclin repressor-like, C-terminal domain"/>
    <property type="match status" value="1"/>
</dbReference>
<gene>
    <name evidence="4" type="ORF">OG849_23580</name>
</gene>
<dbReference type="Gene3D" id="1.10.10.60">
    <property type="entry name" value="Homeodomain-like"/>
    <property type="match status" value="1"/>
</dbReference>
<protein>
    <submittedName>
        <fullName evidence="4">TetR/AcrR family transcriptional regulator</fullName>
    </submittedName>
</protein>
<dbReference type="Gene3D" id="1.10.357.10">
    <property type="entry name" value="Tetracycline Repressor, domain 2"/>
    <property type="match status" value="1"/>
</dbReference>
<keyword evidence="1 2" id="KW-0238">DNA-binding</keyword>
<name>A0ABZ1F159_9ACTN</name>
<proteinExistence type="predicted"/>
<organism evidence="4 5">
    <name type="scientific">Streptomyces cyaneofuscatus</name>
    <dbReference type="NCBI Taxonomy" id="66883"/>
    <lineage>
        <taxon>Bacteria</taxon>
        <taxon>Bacillati</taxon>
        <taxon>Actinomycetota</taxon>
        <taxon>Actinomycetes</taxon>
        <taxon>Kitasatosporales</taxon>
        <taxon>Streptomycetaceae</taxon>
        <taxon>Streptomyces</taxon>
    </lineage>
</organism>
<dbReference type="PANTHER" id="PTHR30055:SF146">
    <property type="entry name" value="HTH-TYPE TRANSCRIPTIONAL DUAL REGULATOR CECR"/>
    <property type="match status" value="1"/>
</dbReference>
<keyword evidence="5" id="KW-1185">Reference proteome</keyword>
<dbReference type="PANTHER" id="PTHR30055">
    <property type="entry name" value="HTH-TYPE TRANSCRIPTIONAL REGULATOR RUTR"/>
    <property type="match status" value="1"/>
</dbReference>
<dbReference type="InterPro" id="IPR001647">
    <property type="entry name" value="HTH_TetR"/>
</dbReference>
<dbReference type="InterPro" id="IPR050109">
    <property type="entry name" value="HTH-type_TetR-like_transc_reg"/>
</dbReference>
<dbReference type="Pfam" id="PF14246">
    <property type="entry name" value="TetR_C_7"/>
    <property type="match status" value="1"/>
</dbReference>
<feature type="DNA-binding region" description="H-T-H motif" evidence="2">
    <location>
        <begin position="29"/>
        <end position="48"/>
    </location>
</feature>
<evidence type="ECO:0000256" key="1">
    <source>
        <dbReference type="ARBA" id="ARBA00023125"/>
    </source>
</evidence>
<dbReference type="Pfam" id="PF00440">
    <property type="entry name" value="TetR_N"/>
    <property type="match status" value="1"/>
</dbReference>
<dbReference type="PRINTS" id="PR00455">
    <property type="entry name" value="HTHTETR"/>
</dbReference>
<dbReference type="PROSITE" id="PS50977">
    <property type="entry name" value="HTH_TETR_2"/>
    <property type="match status" value="1"/>
</dbReference>
<reference evidence="4 5" key="1">
    <citation type="submission" date="2022-10" db="EMBL/GenBank/DDBJ databases">
        <title>The complete genomes of actinobacterial strains from the NBC collection.</title>
        <authorList>
            <person name="Joergensen T.S."/>
            <person name="Alvarez Arevalo M."/>
            <person name="Sterndorff E.B."/>
            <person name="Faurdal D."/>
            <person name="Vuksanovic O."/>
            <person name="Mourched A.-S."/>
            <person name="Charusanti P."/>
            <person name="Shaw S."/>
            <person name="Blin K."/>
            <person name="Weber T."/>
        </authorList>
    </citation>
    <scope>NUCLEOTIDE SEQUENCE [LARGE SCALE GENOMIC DNA]</scope>
    <source>
        <strain evidence="4 5">NBC 01792</strain>
    </source>
</reference>
<dbReference type="EMBL" id="CP109083">
    <property type="protein sequence ID" value="WSB10003.1"/>
    <property type="molecule type" value="Genomic_DNA"/>
</dbReference>
<evidence type="ECO:0000313" key="4">
    <source>
        <dbReference type="EMBL" id="WSB10003.1"/>
    </source>
</evidence>
<dbReference type="InterPro" id="IPR039536">
    <property type="entry name" value="TetR_C_Proteobacteria"/>
</dbReference>
<accession>A0ABZ1F159</accession>
<evidence type="ECO:0000256" key="2">
    <source>
        <dbReference type="PROSITE-ProRule" id="PRU00335"/>
    </source>
</evidence>